<dbReference type="Pfam" id="PF03161">
    <property type="entry name" value="LAGLIDADG_2"/>
    <property type="match status" value="1"/>
</dbReference>
<dbReference type="GO" id="GO:0005739">
    <property type="term" value="C:mitochondrion"/>
    <property type="evidence" value="ECO:0007669"/>
    <property type="project" value="UniProtKB-SubCell"/>
</dbReference>
<keyword evidence="9" id="KW-1133">Transmembrane helix</keyword>
<dbReference type="GO" id="GO:0006314">
    <property type="term" value="P:intron homing"/>
    <property type="evidence" value="ECO:0007669"/>
    <property type="project" value="UniProtKB-KW"/>
</dbReference>
<keyword evidence="11" id="KW-0472">Membrane</keyword>
<evidence type="ECO:0000256" key="3">
    <source>
        <dbReference type="ARBA" id="ARBA00009332"/>
    </source>
</evidence>
<feature type="domain" description="Homing endonuclease LAGLIDADG" evidence="12">
    <location>
        <begin position="822"/>
        <end position="931"/>
    </location>
</feature>
<dbReference type="FunFam" id="3.10.28.10:FF:000011">
    <property type="entry name" value="Intron-encoded DNA endonuclease aI3"/>
    <property type="match status" value="1"/>
</dbReference>
<dbReference type="SUPFAM" id="SSF55608">
    <property type="entry name" value="Homing endonucleases"/>
    <property type="match status" value="5"/>
</dbReference>
<comment type="similarity">
    <text evidence="3">In the C-terminal section; belongs to the LAGLIDADG endonuclease family.</text>
</comment>
<dbReference type="GO" id="GO:0004519">
    <property type="term" value="F:endonuclease activity"/>
    <property type="evidence" value="ECO:0007669"/>
    <property type="project" value="UniProtKB-KW"/>
</dbReference>
<dbReference type="InterPro" id="IPR027434">
    <property type="entry name" value="Homing_endonucl"/>
</dbReference>
<dbReference type="AlphaFoldDB" id="A0A4Y5MV41"/>
<feature type="domain" description="Homing endonuclease LAGLIDADG" evidence="13">
    <location>
        <begin position="146"/>
        <end position="311"/>
    </location>
</feature>
<keyword evidence="7" id="KW-0378">Hydrolase</keyword>
<dbReference type="PANTHER" id="PTHR36181:SF6">
    <property type="entry name" value="INTRON-ENCODED LAGLIDADG ENDONUCLEASE FAMILY PROTEIN"/>
    <property type="match status" value="1"/>
</dbReference>
<evidence type="ECO:0000256" key="8">
    <source>
        <dbReference type="ARBA" id="ARBA00022886"/>
    </source>
</evidence>
<evidence type="ECO:0000256" key="11">
    <source>
        <dbReference type="ARBA" id="ARBA00023136"/>
    </source>
</evidence>
<dbReference type="InterPro" id="IPR051289">
    <property type="entry name" value="LAGLIDADG_Endonuclease"/>
</dbReference>
<evidence type="ECO:0000256" key="10">
    <source>
        <dbReference type="ARBA" id="ARBA00023128"/>
    </source>
</evidence>
<dbReference type="Gene3D" id="3.10.28.10">
    <property type="entry name" value="Homing endonucleases"/>
    <property type="match status" value="6"/>
</dbReference>
<evidence type="ECO:0000256" key="9">
    <source>
        <dbReference type="ARBA" id="ARBA00022989"/>
    </source>
</evidence>
<gene>
    <name evidence="14" type="primary">orf972</name>
</gene>
<reference evidence="14" key="1">
    <citation type="submission" date="2019-04" db="EMBL/GenBank/DDBJ databases">
        <authorList>
            <person name="Yu Z."/>
            <person name="Deng C."/>
        </authorList>
    </citation>
    <scope>NUCLEOTIDE SEQUENCE</scope>
</reference>
<feature type="domain" description="Homing endonuclease LAGLIDADG" evidence="12">
    <location>
        <begin position="518"/>
        <end position="631"/>
    </location>
</feature>
<sequence>MNSYLRIPKLNKFNELIDILNIRHGLKIDKHPIQLQDFNKDNWLAGFIYALKFLFKFFYNVEVLYFLAIILFTYFEYIELSSLYLMYVVPVRVSKSKPKKSSTLAEDEKICKDLVLWGTNLGSSLGNPRLTNVVRNMIKIPPFHYSVIVGLLLSDGWLTFSSNKNKNARLGFKQSLDRSTYVWIVFNILSHYCSNGPHLVTSTRAGKTHYALQIFTRSLPCFTELHSLFYPQGIKIIPMNIYNLLTPVAFAHLIMGDGSTRPTGGIMLHTNSYTIKDVVMLMNVLMIKYRLDCTMHMNEGKPKIFIRERSSVFLVPLIKPYFIPSLYYKLGVRLHKDQEYYLNLANKKKKLIGNSFIKNYTTLTYKGGDYNTFNKKNNESEKFDIAPYLAGLIEGKGIINGVRKNKKINNITPSYEIKFSRLDLPYVKILIEKVGYGKIKFCKNRDNVIWEISDNFSVFKLTCIICEHMRTPMYKSALQIINWFKDNSYTTPEIESDFPLLNQRLEALPLDFGNNSWLAGFIEGLGSFGIIFTKKEMDELGKITKKRKIGCRFRIEQRMFDPITNESYEPILKNIALFLGVNLTIVKRNTGKEYFNITAKSRESITIVKNYLNTYPLFSSKYLDYKDWEIVVDFILRQTHYDEDNFDLIEKLKNGMNNNRKNFNWAHLSKLGKTKKSQDLLEKNLKYNDIIVNSVSCNNLGSYLAGLFEGDGHIWIQKQKGKKTHNPRFCITFGLKNEALAKKLLSIIGSGFIRYKPKDNACVLVVSPVVGLKKIINLINGELRTPKIHQLYNLIDWLNKNHATNINKLPLNKNNLENNSWLSGFVDADGSFSVQYTKTEEGAKKRKISCRLRIEQRILDPVTNDSYFDILNEISLFLNCNLLTRTQKSTNNTYYTLAASSKVSLDIIINYFNKYPLFSSKYLDYKDWEKVAYLIINNEHYTEQGITTVEFVRSQMNTKRTEFNWDHLNGLY</sequence>
<evidence type="ECO:0000256" key="1">
    <source>
        <dbReference type="ARBA" id="ARBA00004141"/>
    </source>
</evidence>
<evidence type="ECO:0000256" key="2">
    <source>
        <dbReference type="ARBA" id="ARBA00004173"/>
    </source>
</evidence>
<evidence type="ECO:0000313" key="14">
    <source>
        <dbReference type="EMBL" id="QCW06877.1"/>
    </source>
</evidence>
<keyword evidence="10 14" id="KW-0496">Mitochondrion</keyword>
<evidence type="ECO:0000259" key="13">
    <source>
        <dbReference type="Pfam" id="PF03161"/>
    </source>
</evidence>
<organism evidence="14">
    <name type="scientific">Orbilia brochopaga</name>
    <dbReference type="NCBI Taxonomy" id="3140254"/>
    <lineage>
        <taxon>Eukaryota</taxon>
        <taxon>Fungi</taxon>
        <taxon>Dikarya</taxon>
        <taxon>Ascomycota</taxon>
        <taxon>Pezizomycotina</taxon>
        <taxon>Orbiliomycetes</taxon>
        <taxon>Orbiliales</taxon>
        <taxon>Orbiliaceae</taxon>
        <taxon>Orbilia</taxon>
    </lineage>
</organism>
<keyword evidence="8" id="KW-0404">Intron homing</keyword>
<keyword evidence="4" id="KW-0812">Transmembrane</keyword>
<protein>
    <recommendedName>
        <fullName evidence="12 13">Homing endonuclease LAGLIDADG domain-containing protein</fullName>
    </recommendedName>
</protein>
<geneLocation type="mitochondrion" evidence="14"/>
<dbReference type="Pfam" id="PF00961">
    <property type="entry name" value="LAGLIDADG_1"/>
    <property type="match status" value="3"/>
</dbReference>
<dbReference type="GO" id="GO:0016020">
    <property type="term" value="C:membrane"/>
    <property type="evidence" value="ECO:0007669"/>
    <property type="project" value="UniProtKB-SubCell"/>
</dbReference>
<name>A0A4Y5MV41_9PEZI</name>
<dbReference type="PANTHER" id="PTHR36181">
    <property type="entry name" value="INTRON-ENCODED ENDONUCLEASE AI3-RELATED"/>
    <property type="match status" value="1"/>
</dbReference>
<evidence type="ECO:0000256" key="7">
    <source>
        <dbReference type="ARBA" id="ARBA00022801"/>
    </source>
</evidence>
<proteinExistence type="inferred from homology"/>
<accession>A0A4Y5MV41</accession>
<dbReference type="GO" id="GO:0016787">
    <property type="term" value="F:hydrolase activity"/>
    <property type="evidence" value="ECO:0007669"/>
    <property type="project" value="UniProtKB-KW"/>
</dbReference>
<evidence type="ECO:0000256" key="5">
    <source>
        <dbReference type="ARBA" id="ARBA00022722"/>
    </source>
</evidence>
<feature type="domain" description="Homing endonuclease LAGLIDADG" evidence="12">
    <location>
        <begin position="704"/>
        <end position="794"/>
    </location>
</feature>
<dbReference type="EMBL" id="MK820635">
    <property type="protein sequence ID" value="QCW06877.1"/>
    <property type="molecule type" value="Genomic_DNA"/>
</dbReference>
<keyword evidence="6" id="KW-0255">Endonuclease</keyword>
<evidence type="ECO:0000256" key="4">
    <source>
        <dbReference type="ARBA" id="ARBA00022692"/>
    </source>
</evidence>
<evidence type="ECO:0000259" key="12">
    <source>
        <dbReference type="Pfam" id="PF00961"/>
    </source>
</evidence>
<dbReference type="FunFam" id="3.10.28.10:FF:000007">
    <property type="entry name" value="Intron-encoded DNA endonuclease aI3"/>
    <property type="match status" value="1"/>
</dbReference>
<dbReference type="InterPro" id="IPR004860">
    <property type="entry name" value="LAGLIDADG_dom"/>
</dbReference>
<comment type="subcellular location">
    <subcellularLocation>
        <location evidence="1">Membrane</location>
        <topology evidence="1">Multi-pass membrane protein</topology>
    </subcellularLocation>
    <subcellularLocation>
        <location evidence="2">Mitochondrion</location>
    </subcellularLocation>
</comment>
<evidence type="ECO:0000256" key="6">
    <source>
        <dbReference type="ARBA" id="ARBA00022759"/>
    </source>
</evidence>
<keyword evidence="5" id="KW-0540">Nuclease</keyword>